<evidence type="ECO:0008006" key="3">
    <source>
        <dbReference type="Google" id="ProtNLM"/>
    </source>
</evidence>
<gene>
    <name evidence="1" type="ORF">HNQ01_003303</name>
</gene>
<sequence length="356" mass="37457">MDKSKRKIFLASSAELVEDRREFEIFINRQNKRWHERGVFLELVIWEDFVDAMSQTRLQDEYNKALKGCDVFVMLFWTKVGMYTAEEFETAFGQFKATGRPLIYTYCRKITVPMDEIDEDDAASLLAFKKKLKVLGHFQTGYADRDGLCRHFGEQLEKLALEGFFGTIPGPETAASLAAGAPSNTATLHGSGAIAQGAGAQAVGAGGVLIGNNSGSINTGTIHTGGAMFLGPVNAGRDVVGGNQTVHQAPAVAPARSDPDLNTLLAGLAAQVQAKATTGQAETVAETVNALATETAKGDKADDSKLAHLVKGLIDLVPAAVGGIVSAFASPVLGGLAGPLTRAVLEKIQGGGPAAP</sequence>
<dbReference type="Proteomes" id="UP001516061">
    <property type="component" value="Unassembled WGS sequence"/>
</dbReference>
<organism evidence="1 2">
    <name type="scientific">Sphaerotilus uruguayifluvii</name>
    <dbReference type="NCBI Taxonomy" id="2735897"/>
    <lineage>
        <taxon>Bacteria</taxon>
        <taxon>Pseudomonadati</taxon>
        <taxon>Pseudomonadota</taxon>
        <taxon>Betaproteobacteria</taxon>
        <taxon>Burkholderiales</taxon>
        <taxon>Sphaerotilaceae</taxon>
        <taxon>Sphaerotilus</taxon>
    </lineage>
</organism>
<comment type="caution">
    <text evidence="1">The sequence shown here is derived from an EMBL/GenBank/DDBJ whole genome shotgun (WGS) entry which is preliminary data.</text>
</comment>
<accession>A0ABX2G8M3</accession>
<protein>
    <recommendedName>
        <fullName evidence="3">TIR domain-containing protein</fullName>
    </recommendedName>
</protein>
<proteinExistence type="predicted"/>
<evidence type="ECO:0000313" key="1">
    <source>
        <dbReference type="EMBL" id="NRT57547.1"/>
    </source>
</evidence>
<dbReference type="RefSeq" id="WP_173806513.1">
    <property type="nucleotide sequence ID" value="NZ_JABSNM010000016.1"/>
</dbReference>
<reference evidence="1 2" key="1">
    <citation type="submission" date="2020-05" db="EMBL/GenBank/DDBJ databases">
        <title>Genomic Encyclopedia of Type Strains, Phase IV (KMG-V): Genome sequencing to study the core and pangenomes of soil and plant-associated prokaryotes.</title>
        <authorList>
            <person name="Whitman W."/>
        </authorList>
    </citation>
    <scope>NUCLEOTIDE SEQUENCE [LARGE SCALE GENOMIC DNA]</scope>
    <source>
        <strain evidence="1 2">C29</strain>
    </source>
</reference>
<name>A0ABX2G8M3_9BURK</name>
<keyword evidence="2" id="KW-1185">Reference proteome</keyword>
<dbReference type="EMBL" id="JABSNM010000016">
    <property type="protein sequence ID" value="NRT57547.1"/>
    <property type="molecule type" value="Genomic_DNA"/>
</dbReference>
<evidence type="ECO:0000313" key="2">
    <source>
        <dbReference type="Proteomes" id="UP001516061"/>
    </source>
</evidence>